<dbReference type="PANTHER" id="PTHR42837:SF2">
    <property type="entry name" value="MEMBRANE METALLOPROTEASE ARASP2, CHLOROPLASTIC-RELATED"/>
    <property type="match status" value="1"/>
</dbReference>
<dbReference type="PANTHER" id="PTHR42837">
    <property type="entry name" value="REGULATOR OF SIGMA-E PROTEASE RSEP"/>
    <property type="match status" value="1"/>
</dbReference>
<keyword evidence="10 11" id="KW-0472">Membrane</keyword>
<dbReference type="InterPro" id="IPR008915">
    <property type="entry name" value="Peptidase_M50"/>
</dbReference>
<feature type="transmembrane region" description="Helical" evidence="11">
    <location>
        <begin position="6"/>
        <end position="25"/>
    </location>
</feature>
<dbReference type="PROSITE" id="PS50106">
    <property type="entry name" value="PDZ"/>
    <property type="match status" value="1"/>
</dbReference>
<proteinExistence type="inferred from homology"/>
<reference evidence="13 14" key="1">
    <citation type="submission" date="2019-08" db="EMBL/GenBank/DDBJ databases">
        <title>In-depth cultivation of the pig gut microbiome towards novel bacterial diversity and tailored functional studies.</title>
        <authorList>
            <person name="Wylensek D."/>
            <person name="Hitch T.C.A."/>
            <person name="Clavel T."/>
        </authorList>
    </citation>
    <scope>NUCLEOTIDE SEQUENCE [LARGE SCALE GENOMIC DNA]</scope>
    <source>
        <strain evidence="13 14">WCA-389-WT-23D1</strain>
    </source>
</reference>
<keyword evidence="4" id="KW-0645">Protease</keyword>
<keyword evidence="8 11" id="KW-1133">Transmembrane helix</keyword>
<dbReference type="AlphaFoldDB" id="A0A7X2NNX0"/>
<evidence type="ECO:0000256" key="10">
    <source>
        <dbReference type="ARBA" id="ARBA00023136"/>
    </source>
</evidence>
<evidence type="ECO:0000256" key="3">
    <source>
        <dbReference type="ARBA" id="ARBA00007931"/>
    </source>
</evidence>
<protein>
    <submittedName>
        <fullName evidence="13">PDZ domain-containing protein</fullName>
    </submittedName>
</protein>
<evidence type="ECO:0000256" key="8">
    <source>
        <dbReference type="ARBA" id="ARBA00022989"/>
    </source>
</evidence>
<feature type="transmembrane region" description="Helical" evidence="11">
    <location>
        <begin position="84"/>
        <end position="110"/>
    </location>
</feature>
<dbReference type="GO" id="GO:0006508">
    <property type="term" value="P:proteolysis"/>
    <property type="evidence" value="ECO:0007669"/>
    <property type="project" value="UniProtKB-KW"/>
</dbReference>
<evidence type="ECO:0000256" key="1">
    <source>
        <dbReference type="ARBA" id="ARBA00001947"/>
    </source>
</evidence>
<comment type="similarity">
    <text evidence="3">Belongs to the peptidase M50B family.</text>
</comment>
<evidence type="ECO:0000256" key="11">
    <source>
        <dbReference type="SAM" id="Phobius"/>
    </source>
</evidence>
<evidence type="ECO:0000313" key="14">
    <source>
        <dbReference type="Proteomes" id="UP000429958"/>
    </source>
</evidence>
<evidence type="ECO:0000256" key="2">
    <source>
        <dbReference type="ARBA" id="ARBA00004141"/>
    </source>
</evidence>
<keyword evidence="14" id="KW-1185">Reference proteome</keyword>
<dbReference type="InterPro" id="IPR001478">
    <property type="entry name" value="PDZ"/>
</dbReference>
<keyword evidence="6" id="KW-0378">Hydrolase</keyword>
<evidence type="ECO:0000256" key="7">
    <source>
        <dbReference type="ARBA" id="ARBA00022833"/>
    </source>
</evidence>
<comment type="cofactor">
    <cofactor evidence="1">
        <name>Zn(2+)</name>
        <dbReference type="ChEBI" id="CHEBI:29105"/>
    </cofactor>
</comment>
<dbReference type="CDD" id="cd06163">
    <property type="entry name" value="S2P-M50_PDZ_RseP-like"/>
    <property type="match status" value="1"/>
</dbReference>
<dbReference type="GO" id="GO:0016020">
    <property type="term" value="C:membrane"/>
    <property type="evidence" value="ECO:0007669"/>
    <property type="project" value="UniProtKB-SubCell"/>
</dbReference>
<sequence>MSIVIAVLILGFIIMIHEFGHFLFAKLNGIRVLEFSLGMGPRLFCFERGGTRYSFKILPFGGSCSMLGEDEACKEDGAFGSKSVWARISVVAAGPVFNFILAFFLAMILIGVNGHGGTVLQGVRDGYPAQGAGLKAGDEIVKLNGRRVHSFRDVNWYLFTHPQDTVRVTARRTDGAGNRETIIKEIAPVYSQDSGYYMLGVEFDGTSYPVKNPLQLMAYSAYEVQFWIHYVFDTFRMMFNGMVSVNDISGPVGIVGAIDSTVEETVPYGPSAVILTLINLMVLLSSNLGVMNLLPIPALDGGRLVFLFLEAVRRKPVDREKEGMVHMAGMMVLLGLMVLLLFNDVRKIFG</sequence>
<keyword evidence="9" id="KW-0482">Metalloprotease</keyword>
<comment type="caution">
    <text evidence="13">The sequence shown here is derived from an EMBL/GenBank/DDBJ whole genome shotgun (WGS) entry which is preliminary data.</text>
</comment>
<dbReference type="InterPro" id="IPR004387">
    <property type="entry name" value="Pept_M50_Zn"/>
</dbReference>
<evidence type="ECO:0000256" key="9">
    <source>
        <dbReference type="ARBA" id="ARBA00023049"/>
    </source>
</evidence>
<keyword evidence="5 11" id="KW-0812">Transmembrane</keyword>
<name>A0A7X2NNX0_9CLOT</name>
<dbReference type="InterPro" id="IPR036034">
    <property type="entry name" value="PDZ_sf"/>
</dbReference>
<dbReference type="Pfam" id="PF17820">
    <property type="entry name" value="PDZ_6"/>
    <property type="match status" value="1"/>
</dbReference>
<dbReference type="InterPro" id="IPR041489">
    <property type="entry name" value="PDZ_6"/>
</dbReference>
<dbReference type="Gene3D" id="2.30.42.10">
    <property type="match status" value="1"/>
</dbReference>
<evidence type="ECO:0000259" key="12">
    <source>
        <dbReference type="PROSITE" id="PS50106"/>
    </source>
</evidence>
<keyword evidence="7" id="KW-0862">Zinc</keyword>
<dbReference type="GO" id="GO:0004222">
    <property type="term" value="F:metalloendopeptidase activity"/>
    <property type="evidence" value="ECO:0007669"/>
    <property type="project" value="InterPro"/>
</dbReference>
<dbReference type="Pfam" id="PF02163">
    <property type="entry name" value="Peptidase_M50"/>
    <property type="match status" value="1"/>
</dbReference>
<dbReference type="EMBL" id="VUMD01000023">
    <property type="protein sequence ID" value="MSS38372.1"/>
    <property type="molecule type" value="Genomic_DNA"/>
</dbReference>
<evidence type="ECO:0000256" key="6">
    <source>
        <dbReference type="ARBA" id="ARBA00022801"/>
    </source>
</evidence>
<gene>
    <name evidence="13" type="ORF">FYJ39_17995</name>
</gene>
<dbReference type="Proteomes" id="UP000429958">
    <property type="component" value="Unassembled WGS sequence"/>
</dbReference>
<organism evidence="13 14">
    <name type="scientific">Clostridium porci</name>
    <dbReference type="NCBI Taxonomy" id="2605778"/>
    <lineage>
        <taxon>Bacteria</taxon>
        <taxon>Bacillati</taxon>
        <taxon>Bacillota</taxon>
        <taxon>Clostridia</taxon>
        <taxon>Eubacteriales</taxon>
        <taxon>Clostridiaceae</taxon>
        <taxon>Clostridium</taxon>
    </lineage>
</organism>
<evidence type="ECO:0000256" key="4">
    <source>
        <dbReference type="ARBA" id="ARBA00022670"/>
    </source>
</evidence>
<comment type="subcellular location">
    <subcellularLocation>
        <location evidence="2">Membrane</location>
        <topology evidence="2">Multi-pass membrane protein</topology>
    </subcellularLocation>
</comment>
<feature type="transmembrane region" description="Helical" evidence="11">
    <location>
        <begin position="272"/>
        <end position="294"/>
    </location>
</feature>
<evidence type="ECO:0000256" key="5">
    <source>
        <dbReference type="ARBA" id="ARBA00022692"/>
    </source>
</evidence>
<dbReference type="SUPFAM" id="SSF50156">
    <property type="entry name" value="PDZ domain-like"/>
    <property type="match status" value="1"/>
</dbReference>
<feature type="transmembrane region" description="Helical" evidence="11">
    <location>
        <begin position="323"/>
        <end position="342"/>
    </location>
</feature>
<evidence type="ECO:0000313" key="13">
    <source>
        <dbReference type="EMBL" id="MSS38372.1"/>
    </source>
</evidence>
<accession>A0A7X2NNX0</accession>
<feature type="domain" description="PDZ" evidence="12">
    <location>
        <begin position="110"/>
        <end position="148"/>
    </location>
</feature>
<dbReference type="RefSeq" id="WP_178257995.1">
    <property type="nucleotide sequence ID" value="NZ_DBEWUL010000175.1"/>
</dbReference>